<accession>A0ABS4YRN8</accession>
<reference evidence="2 3" key="1">
    <citation type="submission" date="2021-03" db="EMBL/GenBank/DDBJ databases">
        <title>Sequencing the genomes of 1000 actinobacteria strains.</title>
        <authorList>
            <person name="Klenk H.-P."/>
        </authorList>
    </citation>
    <scope>NUCLEOTIDE SEQUENCE [LARGE SCALE GENOMIC DNA]</scope>
    <source>
        <strain evidence="2 3">DSM 16005</strain>
    </source>
</reference>
<evidence type="ECO:0008006" key="4">
    <source>
        <dbReference type="Google" id="ProtNLM"/>
    </source>
</evidence>
<feature type="region of interest" description="Disordered" evidence="1">
    <location>
        <begin position="1"/>
        <end position="20"/>
    </location>
</feature>
<proteinExistence type="predicted"/>
<evidence type="ECO:0000256" key="1">
    <source>
        <dbReference type="SAM" id="MobiDB-lite"/>
    </source>
</evidence>
<dbReference type="Proteomes" id="UP000711614">
    <property type="component" value="Unassembled WGS sequence"/>
</dbReference>
<evidence type="ECO:0000313" key="3">
    <source>
        <dbReference type="Proteomes" id="UP000711614"/>
    </source>
</evidence>
<dbReference type="InterPro" id="IPR006626">
    <property type="entry name" value="PbH1"/>
</dbReference>
<dbReference type="InterPro" id="IPR012334">
    <property type="entry name" value="Pectin_lyas_fold"/>
</dbReference>
<sequence>MGTTTNATSATTPWSGHAPLSAAQLGPDTVGFYSGVPSRQDPAALPVHAAERTVVDVTSFGADPTGARDSAAAVHAAVVHARGLGGPATIVFPRGRYTLYPESMPKRELYVSNTVGRFPEFKVKNIAVLLEDMHDVIVDGMGSTLIFHGRATQWAVIRSTDVTIQNLSTDWHAPLVLDLTVLATGVADVRGYRDLKLPAGTTATIHGATATFHGESSPATGEPYWSHGPEVADEWQNQVRDLASGLTLRSPLPLWEGSSAVADLGNNVIRISYGSPQDPGGAGSVYELRQRPRDTPGGFIWESERVELKNLALHYLHGFGIVGQLSKDISLDRITLRAKAGSWRQTAGLADFVQLSGVGGKAQITNCLFDNPHDDPINIHGTYVQVEHIDRASRTVTLKYMEQDTAGFPQFYPGDQLRFVRRATMLSDGAEDYRVTAVEGPNGRDGSRDLERMRVTVDRELPEGLAADAFVAENLTYTPEVYIAGNTFKSTPTRGILVTTPRPVLIERNHFDQMGMASIYISADADYWYESSGVTNATIRNNVFDRPARGWAAIWFDPTNTESEPVRTVHSNISIDANRFRLVPGGSVLRGASVAELSFTNNEVGRWAPFAGEAPAEPQELFEFSASHGITLSGNSYAPGFNVCATVDGMPAAEVNGSDDGVTTRVLAEAPSRGGRPAEAAGRPDCVSAAGSGVGAGGGFATWAGGADAAGRPAALLEPRWTGVEFGAPGSTQAWLAHVPAGTGQVTATLQAAAPDTALFVNYNDAGLVPEADGTCTLILADGPNILEVRTLDRSTGTGTAGQTYRWAIIRH</sequence>
<dbReference type="SUPFAM" id="SSF51126">
    <property type="entry name" value="Pectin lyase-like"/>
    <property type="match status" value="1"/>
</dbReference>
<organism evidence="2 3">
    <name type="scientific">Arthrobacter stackebrandtii</name>
    <dbReference type="NCBI Taxonomy" id="272161"/>
    <lineage>
        <taxon>Bacteria</taxon>
        <taxon>Bacillati</taxon>
        <taxon>Actinomycetota</taxon>
        <taxon>Actinomycetes</taxon>
        <taxon>Micrococcales</taxon>
        <taxon>Micrococcaceae</taxon>
        <taxon>Arthrobacter</taxon>
    </lineage>
</organism>
<feature type="compositionally biased region" description="Low complexity" evidence="1">
    <location>
        <begin position="1"/>
        <end position="12"/>
    </location>
</feature>
<dbReference type="SMART" id="SM00710">
    <property type="entry name" value="PbH1"/>
    <property type="match status" value="4"/>
</dbReference>
<name>A0ABS4YRN8_9MICC</name>
<comment type="caution">
    <text evidence="2">The sequence shown here is derived from an EMBL/GenBank/DDBJ whole genome shotgun (WGS) entry which is preliminary data.</text>
</comment>
<gene>
    <name evidence="2" type="ORF">JOF48_000218</name>
</gene>
<dbReference type="RefSeq" id="WP_209676527.1">
    <property type="nucleotide sequence ID" value="NZ_JAGIOI010000001.1"/>
</dbReference>
<dbReference type="Gene3D" id="2.160.20.10">
    <property type="entry name" value="Single-stranded right-handed beta-helix, Pectin lyase-like"/>
    <property type="match status" value="2"/>
</dbReference>
<dbReference type="InterPro" id="IPR011050">
    <property type="entry name" value="Pectin_lyase_fold/virulence"/>
</dbReference>
<evidence type="ECO:0000313" key="2">
    <source>
        <dbReference type="EMBL" id="MBP2411419.1"/>
    </source>
</evidence>
<dbReference type="EMBL" id="JAGIOI010000001">
    <property type="protein sequence ID" value="MBP2411419.1"/>
    <property type="molecule type" value="Genomic_DNA"/>
</dbReference>
<protein>
    <recommendedName>
        <fullName evidence="4">Right-handed parallel beta-helix repeat-containing protein</fullName>
    </recommendedName>
</protein>
<keyword evidence="3" id="KW-1185">Reference proteome</keyword>